<keyword evidence="5" id="KW-1185">Reference proteome</keyword>
<evidence type="ECO:0000256" key="1">
    <source>
        <dbReference type="ARBA" id="ARBA00006484"/>
    </source>
</evidence>
<dbReference type="SUPFAM" id="SSF51735">
    <property type="entry name" value="NAD(P)-binding Rossmann-fold domains"/>
    <property type="match status" value="1"/>
</dbReference>
<feature type="domain" description="Ketoreductase" evidence="3">
    <location>
        <begin position="8"/>
        <end position="195"/>
    </location>
</feature>
<dbReference type="RefSeq" id="WP_284249120.1">
    <property type="nucleotide sequence ID" value="NZ_BSUM01000001.1"/>
</dbReference>
<accession>A0AA37UU19</accession>
<evidence type="ECO:0000256" key="2">
    <source>
        <dbReference type="ARBA" id="ARBA00023002"/>
    </source>
</evidence>
<dbReference type="Pfam" id="PF13561">
    <property type="entry name" value="adh_short_C2"/>
    <property type="match status" value="1"/>
</dbReference>
<dbReference type="InterPro" id="IPR057326">
    <property type="entry name" value="KR_dom"/>
</dbReference>
<dbReference type="PANTHER" id="PTHR42760:SF123">
    <property type="entry name" value="OXIDOREDUCTASE"/>
    <property type="match status" value="1"/>
</dbReference>
<dbReference type="FunFam" id="3.40.50.720:FF:000084">
    <property type="entry name" value="Short-chain dehydrogenase reductase"/>
    <property type="match status" value="1"/>
</dbReference>
<dbReference type="EMBL" id="BSUM01000001">
    <property type="protein sequence ID" value="GMA30492.1"/>
    <property type="molecule type" value="Genomic_DNA"/>
</dbReference>
<comment type="caution">
    <text evidence="4">The sequence shown here is derived from an EMBL/GenBank/DDBJ whole genome shotgun (WGS) entry which is preliminary data.</text>
</comment>
<sequence>MSRLGPDAVVLVTGADGGLGTAVVQTLLEAGVRVAAMTGPGADVEAVRARLGAGHPGDRLQVRRLDVRDVADVDVAVRESEAVLGPLTGLVNNAGITSTSPFLQTTAAEFGDVVGINLTGCFTVGQRVATGMAARGRGAIVNVSSTRQVQAHPGSAAYCASKGGIAMLTRVMALELAPLGVRVNAVAPGTVPTGLNADYVHEEPFRTERLARIPLGRYGEPAEVAAAVLFLLSPEAAFVVGGSLMVDGGQTLW</sequence>
<dbReference type="PANTHER" id="PTHR42760">
    <property type="entry name" value="SHORT-CHAIN DEHYDROGENASES/REDUCTASES FAMILY MEMBER"/>
    <property type="match status" value="1"/>
</dbReference>
<proteinExistence type="inferred from homology"/>
<comment type="similarity">
    <text evidence="1">Belongs to the short-chain dehydrogenases/reductases (SDR) family.</text>
</comment>
<dbReference type="InterPro" id="IPR002347">
    <property type="entry name" value="SDR_fam"/>
</dbReference>
<dbReference type="AlphaFoldDB" id="A0AA37UU19"/>
<dbReference type="PROSITE" id="PS00061">
    <property type="entry name" value="ADH_SHORT"/>
    <property type="match status" value="1"/>
</dbReference>
<reference evidence="4" key="2">
    <citation type="submission" date="2023-02" db="EMBL/GenBank/DDBJ databases">
        <authorList>
            <person name="Sun Q."/>
            <person name="Mori K."/>
        </authorList>
    </citation>
    <scope>NUCLEOTIDE SEQUENCE</scope>
    <source>
        <strain evidence="4">NBRC 112290</strain>
    </source>
</reference>
<dbReference type="GO" id="GO:0016616">
    <property type="term" value="F:oxidoreductase activity, acting on the CH-OH group of donors, NAD or NADP as acceptor"/>
    <property type="evidence" value="ECO:0007669"/>
    <property type="project" value="TreeGrafter"/>
</dbReference>
<dbReference type="SMART" id="SM00822">
    <property type="entry name" value="PKS_KR"/>
    <property type="match status" value="1"/>
</dbReference>
<dbReference type="InterPro" id="IPR036291">
    <property type="entry name" value="NAD(P)-bd_dom_sf"/>
</dbReference>
<evidence type="ECO:0000313" key="5">
    <source>
        <dbReference type="Proteomes" id="UP001157161"/>
    </source>
</evidence>
<dbReference type="PRINTS" id="PR00081">
    <property type="entry name" value="GDHRDH"/>
</dbReference>
<organism evidence="4 5">
    <name type="scientific">Litorihabitans aurantiacus</name>
    <dbReference type="NCBI Taxonomy" id="1930061"/>
    <lineage>
        <taxon>Bacteria</taxon>
        <taxon>Bacillati</taxon>
        <taxon>Actinomycetota</taxon>
        <taxon>Actinomycetes</taxon>
        <taxon>Micrococcales</taxon>
        <taxon>Beutenbergiaceae</taxon>
        <taxon>Litorihabitans</taxon>
    </lineage>
</organism>
<reference evidence="4" key="1">
    <citation type="journal article" date="2014" name="Int. J. Syst. Evol. Microbiol.">
        <title>Complete genome sequence of Corynebacterium casei LMG S-19264T (=DSM 44701T), isolated from a smear-ripened cheese.</title>
        <authorList>
            <consortium name="US DOE Joint Genome Institute (JGI-PGF)"/>
            <person name="Walter F."/>
            <person name="Albersmeier A."/>
            <person name="Kalinowski J."/>
            <person name="Ruckert C."/>
        </authorList>
    </citation>
    <scope>NUCLEOTIDE SEQUENCE</scope>
    <source>
        <strain evidence="4">NBRC 112290</strain>
    </source>
</reference>
<keyword evidence="2" id="KW-0560">Oxidoreductase</keyword>
<evidence type="ECO:0000313" key="4">
    <source>
        <dbReference type="EMBL" id="GMA30492.1"/>
    </source>
</evidence>
<dbReference type="PRINTS" id="PR00080">
    <property type="entry name" value="SDRFAMILY"/>
</dbReference>
<evidence type="ECO:0000259" key="3">
    <source>
        <dbReference type="SMART" id="SM00822"/>
    </source>
</evidence>
<name>A0AA37UU19_9MICO</name>
<dbReference type="InterPro" id="IPR020904">
    <property type="entry name" value="Sc_DH/Rdtase_CS"/>
</dbReference>
<gene>
    <name evidence="4" type="primary">idnO1</name>
    <name evidence="4" type="ORF">GCM10025875_04840</name>
</gene>
<protein>
    <submittedName>
        <fullName evidence="4">Gluconate 5-dehydrogenase</fullName>
    </submittedName>
</protein>
<dbReference type="GO" id="GO:0030497">
    <property type="term" value="P:fatty acid elongation"/>
    <property type="evidence" value="ECO:0007669"/>
    <property type="project" value="TreeGrafter"/>
</dbReference>
<dbReference type="Gene3D" id="3.40.50.720">
    <property type="entry name" value="NAD(P)-binding Rossmann-like Domain"/>
    <property type="match status" value="1"/>
</dbReference>
<dbReference type="Proteomes" id="UP001157161">
    <property type="component" value="Unassembled WGS sequence"/>
</dbReference>